<proteinExistence type="predicted"/>
<dbReference type="EMBL" id="AP019376">
    <property type="protein sequence ID" value="BBH86440.1"/>
    <property type="molecule type" value="Genomic_DNA"/>
</dbReference>
<dbReference type="AlphaFoldDB" id="A0A455SG18"/>
<name>A0A455SG18_9CHLR</name>
<evidence type="ECO:0000313" key="1">
    <source>
        <dbReference type="EMBL" id="BBH86440.1"/>
    </source>
</evidence>
<gene>
    <name evidence="1" type="ORF">KTC_11910</name>
</gene>
<organism evidence="1">
    <name type="scientific">Thermosporothrix sp. COM3</name>
    <dbReference type="NCBI Taxonomy" id="2490863"/>
    <lineage>
        <taxon>Bacteria</taxon>
        <taxon>Bacillati</taxon>
        <taxon>Chloroflexota</taxon>
        <taxon>Ktedonobacteria</taxon>
        <taxon>Ktedonobacterales</taxon>
        <taxon>Thermosporotrichaceae</taxon>
        <taxon>Thermosporothrix</taxon>
    </lineage>
</organism>
<protein>
    <submittedName>
        <fullName evidence="1">Uncharacterized protein</fullName>
    </submittedName>
</protein>
<reference evidence="1" key="1">
    <citation type="submission" date="2018-12" db="EMBL/GenBank/DDBJ databases">
        <title>Novel natural products biosynthetic potential of the class Ktedonobacteria.</title>
        <authorList>
            <person name="Zheng Y."/>
            <person name="Saitou A."/>
            <person name="Wang C.M."/>
            <person name="Toyoda A."/>
            <person name="Minakuchi Y."/>
            <person name="Sekiguchi Y."/>
            <person name="Ueda K."/>
            <person name="Takano H."/>
            <person name="Sakai Y."/>
            <person name="Yokota A."/>
            <person name="Yabe S."/>
        </authorList>
    </citation>
    <scope>NUCLEOTIDE SEQUENCE</scope>
    <source>
        <strain evidence="1">COM3</strain>
    </source>
</reference>
<sequence>MARPGNEPFVKRFQGCFVGYSIADQHRNEIDQVVGAEAGAGETRLSLDRIEDSLYE</sequence>
<accession>A0A455SG18</accession>